<evidence type="ECO:0000313" key="3">
    <source>
        <dbReference type="EMBL" id="KIL00771.1"/>
    </source>
</evidence>
<reference evidence="4" key="2">
    <citation type="submission" date="2015-01" db="EMBL/GenBank/DDBJ databases">
        <title>Evolutionary Origins and Diversification of the Mycorrhizal Mutualists.</title>
        <authorList>
            <consortium name="DOE Joint Genome Institute"/>
            <consortium name="Mycorrhizal Genomics Consortium"/>
            <person name="Kohler A."/>
            <person name="Kuo A."/>
            <person name="Nagy L.G."/>
            <person name="Floudas D."/>
            <person name="Copeland A."/>
            <person name="Barry K.W."/>
            <person name="Cichocki N."/>
            <person name="Veneault-Fourrey C."/>
            <person name="LaButti K."/>
            <person name="Lindquist E.A."/>
            <person name="Lipzen A."/>
            <person name="Lundell T."/>
            <person name="Morin E."/>
            <person name="Murat C."/>
            <person name="Riley R."/>
            <person name="Ohm R."/>
            <person name="Sun H."/>
            <person name="Tunlid A."/>
            <person name="Henrissat B."/>
            <person name="Grigoriev I.V."/>
            <person name="Hibbett D.S."/>
            <person name="Martin F."/>
        </authorList>
    </citation>
    <scope>NUCLEOTIDE SEQUENCE [LARGE SCALE GENOMIC DNA]</scope>
    <source>
        <strain evidence="4">Ve08.2h10</strain>
    </source>
</reference>
<dbReference type="Gene3D" id="3.90.1410.10">
    <property type="entry name" value="set domain protein methyltransferase, domain 1"/>
    <property type="match status" value="1"/>
</dbReference>
<feature type="compositionally biased region" description="Low complexity" evidence="1">
    <location>
        <begin position="420"/>
        <end position="431"/>
    </location>
</feature>
<reference evidence="3 4" key="1">
    <citation type="submission" date="2014-04" db="EMBL/GenBank/DDBJ databases">
        <authorList>
            <consortium name="DOE Joint Genome Institute"/>
            <person name="Kuo A."/>
            <person name="Kohler A."/>
            <person name="Jargeat P."/>
            <person name="Nagy L.G."/>
            <person name="Floudas D."/>
            <person name="Copeland A."/>
            <person name="Barry K.W."/>
            <person name="Cichocki N."/>
            <person name="Veneault-Fourrey C."/>
            <person name="LaButti K."/>
            <person name="Lindquist E.A."/>
            <person name="Lipzen A."/>
            <person name="Lundell T."/>
            <person name="Morin E."/>
            <person name="Murat C."/>
            <person name="Sun H."/>
            <person name="Tunlid A."/>
            <person name="Henrissat B."/>
            <person name="Grigoriev I.V."/>
            <person name="Hibbett D.S."/>
            <person name="Martin F."/>
            <person name="Nordberg H.P."/>
            <person name="Cantor M.N."/>
            <person name="Hua S.X."/>
        </authorList>
    </citation>
    <scope>NUCLEOTIDE SEQUENCE [LARGE SCALE GENOMIC DNA]</scope>
    <source>
        <strain evidence="3 4">Ve08.2h10</strain>
    </source>
</reference>
<evidence type="ECO:0000256" key="1">
    <source>
        <dbReference type="SAM" id="MobiDB-lite"/>
    </source>
</evidence>
<feature type="region of interest" description="Disordered" evidence="1">
    <location>
        <begin position="545"/>
        <end position="565"/>
    </location>
</feature>
<dbReference type="EMBL" id="KN824827">
    <property type="protein sequence ID" value="KIL00771.1"/>
    <property type="molecule type" value="Genomic_DNA"/>
</dbReference>
<keyword evidence="4" id="KW-1185">Reference proteome</keyword>
<dbReference type="Proteomes" id="UP000054538">
    <property type="component" value="Unassembled WGS sequence"/>
</dbReference>
<dbReference type="PANTHER" id="PTHR13271">
    <property type="entry name" value="UNCHARACTERIZED PUTATIVE METHYLTRANSFERASE"/>
    <property type="match status" value="1"/>
</dbReference>
<accession>A0A0D0EDA3</accession>
<dbReference type="InParanoid" id="A0A0D0EDA3"/>
<dbReference type="InterPro" id="IPR046341">
    <property type="entry name" value="SET_dom_sf"/>
</dbReference>
<dbReference type="GO" id="GO:0005634">
    <property type="term" value="C:nucleus"/>
    <property type="evidence" value="ECO:0007669"/>
    <property type="project" value="TreeGrafter"/>
</dbReference>
<proteinExistence type="predicted"/>
<dbReference type="PROSITE" id="PS50280">
    <property type="entry name" value="SET"/>
    <property type="match status" value="1"/>
</dbReference>
<name>A0A0D0EDA3_9AGAM</name>
<dbReference type="AlphaFoldDB" id="A0A0D0EDA3"/>
<gene>
    <name evidence="3" type="ORF">PAXRUDRAFT_7984</name>
</gene>
<dbReference type="InterPro" id="IPR050600">
    <property type="entry name" value="SETD3_SETD6_MTase"/>
</dbReference>
<protein>
    <recommendedName>
        <fullName evidence="2">SET domain-containing protein</fullName>
    </recommendedName>
</protein>
<evidence type="ECO:0000259" key="2">
    <source>
        <dbReference type="PROSITE" id="PS50280"/>
    </source>
</evidence>
<dbReference type="STRING" id="930991.A0A0D0EDA3"/>
<dbReference type="InterPro" id="IPR001214">
    <property type="entry name" value="SET_dom"/>
</dbReference>
<dbReference type="PANTHER" id="PTHR13271:SF34">
    <property type="entry name" value="N-LYSINE METHYLTRANSFERASE SETD6"/>
    <property type="match status" value="1"/>
</dbReference>
<organism evidence="3 4">
    <name type="scientific">Paxillus rubicundulus Ve08.2h10</name>
    <dbReference type="NCBI Taxonomy" id="930991"/>
    <lineage>
        <taxon>Eukaryota</taxon>
        <taxon>Fungi</taxon>
        <taxon>Dikarya</taxon>
        <taxon>Basidiomycota</taxon>
        <taxon>Agaricomycotina</taxon>
        <taxon>Agaricomycetes</taxon>
        <taxon>Agaricomycetidae</taxon>
        <taxon>Boletales</taxon>
        <taxon>Paxilineae</taxon>
        <taxon>Paxillaceae</taxon>
        <taxon>Paxillus</taxon>
    </lineage>
</organism>
<feature type="domain" description="SET" evidence="2">
    <location>
        <begin position="1"/>
        <end position="157"/>
    </location>
</feature>
<dbReference type="OrthoDB" id="441812at2759"/>
<dbReference type="HOGENOM" id="CLU_485856_0_0_1"/>
<feature type="region of interest" description="Disordered" evidence="1">
    <location>
        <begin position="408"/>
        <end position="446"/>
    </location>
</feature>
<sequence>MYNLRAGRIFDNPGQKDDPSANRRLEEAEVYGVGSSPRLHGASLSGFCHAYSLVSTRAFSVDAYHGLAMVPIADVFNHTNDNHLHMESDYDVCVECGSLAECEHDREVASHITPHPLAPNIHPLSQINASYSNENDYLEMRTVRPVPLHAELFNTYGTLPNATLLVRYGFTLPENEHDTVKMVFDPLASVENMLMYVARNDPLADADAGHGAVMQNMDIGHLAVRNRLSEGASAVTGPYNNQQRTRGRGIGGGDLLMPSSSVCDDKTPENLPICNNESTDISLKDVAKRLLRVFAYMSRVWSAEAAWDEHDDGLVFNPESGRPVTFLLANGPTQVNHDLVINSDGKISHNLWLLCTLIALFSTPSHLDPTFFGVVENGCESITALTEFKERLVHIQRYIERLRHDRESIGDDMDDSNHGSPSLSHPASSLPNMNYDPESDEFAQPTTALQLQPRPSLDPRDTFTCLPITATHGSRKPPVASQPKSVLGTGPQDLGINSTSFSLPASQALSGLFQIPAILPPPQVHATGHSHQETPETVTAIHRPKATVSSSRRNHSCSAERERPRKRFRHFSDDSVVVTQGGSGSNKLSRVTVEGASGRHLLDAPEGDAGIADHHSTALLLARVVVGLCYGRYRPPTVWSDQRGMGMTGAELGDLFDETPVSMPRTRSALLLAMSERSIVESCAASWGAILEK</sequence>
<dbReference type="SUPFAM" id="SSF82199">
    <property type="entry name" value="SET domain"/>
    <property type="match status" value="1"/>
</dbReference>
<evidence type="ECO:0000313" key="4">
    <source>
        <dbReference type="Proteomes" id="UP000054538"/>
    </source>
</evidence>
<dbReference type="CDD" id="cd10527">
    <property type="entry name" value="SET_LSMT"/>
    <property type="match status" value="1"/>
</dbReference>
<dbReference type="GO" id="GO:0016279">
    <property type="term" value="F:protein-lysine N-methyltransferase activity"/>
    <property type="evidence" value="ECO:0007669"/>
    <property type="project" value="TreeGrafter"/>
</dbReference>